<evidence type="ECO:0000313" key="3">
    <source>
        <dbReference type="Proteomes" id="UP001256400"/>
    </source>
</evidence>
<dbReference type="Proteomes" id="UP001256400">
    <property type="component" value="Chromosome"/>
</dbReference>
<dbReference type="Gene3D" id="3.90.550.10">
    <property type="entry name" value="Spore Coat Polysaccharide Biosynthesis Protein SpsA, Chain A"/>
    <property type="match status" value="1"/>
</dbReference>
<dbReference type="PANTHER" id="PTHR22916">
    <property type="entry name" value="GLYCOSYLTRANSFERASE"/>
    <property type="match status" value="1"/>
</dbReference>
<evidence type="ECO:0000259" key="1">
    <source>
        <dbReference type="Pfam" id="PF00535"/>
    </source>
</evidence>
<organism evidence="2 3">
    <name type="scientific">Acinetobacter soli</name>
    <dbReference type="NCBI Taxonomy" id="487316"/>
    <lineage>
        <taxon>Bacteria</taxon>
        <taxon>Pseudomonadati</taxon>
        <taxon>Pseudomonadota</taxon>
        <taxon>Gammaproteobacteria</taxon>
        <taxon>Moraxellales</taxon>
        <taxon>Moraxellaceae</taxon>
        <taxon>Acinetobacter</taxon>
    </lineage>
</organism>
<proteinExistence type="predicted"/>
<dbReference type="InterPro" id="IPR029044">
    <property type="entry name" value="Nucleotide-diphossugar_trans"/>
</dbReference>
<dbReference type="EC" id="2.4.-.-" evidence="2"/>
<accession>A0AB38YYQ1</accession>
<dbReference type="RefSeq" id="WP_212515194.1">
    <property type="nucleotide sequence ID" value="NZ_CP073241.1"/>
</dbReference>
<dbReference type="PANTHER" id="PTHR22916:SF3">
    <property type="entry name" value="UDP-GLCNAC:BETAGAL BETA-1,3-N-ACETYLGLUCOSAMINYLTRANSFERASE-LIKE PROTEIN 1"/>
    <property type="match status" value="1"/>
</dbReference>
<sequence>MHKILSLIIPVYGVEKYIQEFVSSLIDQVNQEVELIVVDDGCLDSSIEIMKNVISKYPQNIQDCFIFLKQENQGQSAARNYGLTQAKGDFVGFLDPDDIVYPSYIDTLTKQMKLHPDVDVFHINALEIDEKSIKQRELVLVDTEGLIENDTFYIFELIKQDLWQPWFRFFSKKHIINLNFRSGILLEDKYLFSELYNNKIATIMNVNKYLIGYRVHSKSSLNNEKNLDKLILSAKEGVLKYGEYNDKNMSYVFLSYLNLYIGLVSKINIDQIRNKILELNSYYKKAKKINKIKLSEKIKFNFPVMYAKIRHIVRIILKV</sequence>
<dbReference type="Pfam" id="PF00535">
    <property type="entry name" value="Glycos_transf_2"/>
    <property type="match status" value="1"/>
</dbReference>
<keyword evidence="2" id="KW-0328">Glycosyltransferase</keyword>
<gene>
    <name evidence="2" type="ORF">RHP80_03925</name>
</gene>
<dbReference type="SUPFAM" id="SSF53448">
    <property type="entry name" value="Nucleotide-diphospho-sugar transferases"/>
    <property type="match status" value="1"/>
</dbReference>
<dbReference type="CDD" id="cd00761">
    <property type="entry name" value="Glyco_tranf_GTA_type"/>
    <property type="match status" value="1"/>
</dbReference>
<protein>
    <submittedName>
        <fullName evidence="2">Glycosyltransferase</fullName>
        <ecNumber evidence="2">2.4.-.-</ecNumber>
    </submittedName>
</protein>
<feature type="domain" description="Glycosyltransferase 2-like" evidence="1">
    <location>
        <begin position="6"/>
        <end position="139"/>
    </location>
</feature>
<dbReference type="InterPro" id="IPR001173">
    <property type="entry name" value="Glyco_trans_2-like"/>
</dbReference>
<dbReference type="GeneID" id="67512609"/>
<evidence type="ECO:0000313" key="2">
    <source>
        <dbReference type="EMBL" id="WND06309.1"/>
    </source>
</evidence>
<name>A0AB38YYQ1_9GAMM</name>
<reference evidence="2" key="1">
    <citation type="submission" date="2023-09" db="EMBL/GenBank/DDBJ databases">
        <title>Acinetobacter soli.</title>
        <authorList>
            <person name="Kim B."/>
            <person name="Kim D."/>
            <person name="Park D."/>
        </authorList>
    </citation>
    <scope>NUCLEOTIDE SEQUENCE</scope>
    <source>
        <strain evidence="2">2023.05</strain>
    </source>
</reference>
<dbReference type="EMBL" id="CP134206">
    <property type="protein sequence ID" value="WND06309.1"/>
    <property type="molecule type" value="Genomic_DNA"/>
</dbReference>
<dbReference type="AlphaFoldDB" id="A0AB38YYQ1"/>
<keyword evidence="2" id="KW-0808">Transferase</keyword>
<dbReference type="GO" id="GO:0016758">
    <property type="term" value="F:hexosyltransferase activity"/>
    <property type="evidence" value="ECO:0007669"/>
    <property type="project" value="UniProtKB-ARBA"/>
</dbReference>